<feature type="chain" id="PRO_5030652036" evidence="1">
    <location>
        <begin position="26"/>
        <end position="238"/>
    </location>
</feature>
<protein>
    <submittedName>
        <fullName evidence="3">Thioredoxin domain-containing protein</fullName>
    </submittedName>
</protein>
<proteinExistence type="predicted"/>
<dbReference type="EMBL" id="JACLAX010000003">
    <property type="protein sequence ID" value="MBC2668404.1"/>
    <property type="molecule type" value="Genomic_DNA"/>
</dbReference>
<dbReference type="InterPro" id="IPR036249">
    <property type="entry name" value="Thioredoxin-like_sf"/>
</dbReference>
<evidence type="ECO:0000256" key="1">
    <source>
        <dbReference type="SAM" id="SignalP"/>
    </source>
</evidence>
<dbReference type="RefSeq" id="WP_185678290.1">
    <property type="nucleotide sequence ID" value="NZ_JACLAX010000003.1"/>
</dbReference>
<gene>
    <name evidence="3" type="ORF">H7F53_04510</name>
</gene>
<evidence type="ECO:0000259" key="2">
    <source>
        <dbReference type="Pfam" id="PF13462"/>
    </source>
</evidence>
<feature type="domain" description="Thioredoxin-like fold" evidence="2">
    <location>
        <begin position="52"/>
        <end position="234"/>
    </location>
</feature>
<dbReference type="Gene3D" id="1.10.40.110">
    <property type="match status" value="1"/>
</dbReference>
<evidence type="ECO:0000313" key="4">
    <source>
        <dbReference type="Proteomes" id="UP000551327"/>
    </source>
</evidence>
<dbReference type="Proteomes" id="UP000551327">
    <property type="component" value="Unassembled WGS sequence"/>
</dbReference>
<keyword evidence="1" id="KW-0732">Signal</keyword>
<dbReference type="Gene3D" id="3.40.30.10">
    <property type="entry name" value="Glutaredoxin"/>
    <property type="match status" value="1"/>
</dbReference>
<dbReference type="AlphaFoldDB" id="A0A7X1FWS3"/>
<dbReference type="InterPro" id="IPR012336">
    <property type="entry name" value="Thioredoxin-like_fold"/>
</dbReference>
<dbReference type="SUPFAM" id="SSF52833">
    <property type="entry name" value="Thioredoxin-like"/>
    <property type="match status" value="1"/>
</dbReference>
<sequence length="238" mass="25462">MPLRPLFPSLIAALALTLTPAPGLAAPKGRAAPKGPTAPAAGPVLVVATPQGGHVLGRATAPVKVVEYVSYTCPHCAAFEKEGSDTILMMMVRPGRVSFEYRPLLRNIVDVAATLLVNCGTPSRFQGNHAAVMLNQAKWMVQPSEAQMARWRTGDLPSRLRIVAADMHLYPLLEARGYARADLDRCLANEALIKTISAENEAATKAGVNGTPSFLINGQLQDAHDWATLRPLLEAAIR</sequence>
<dbReference type="Pfam" id="PF13462">
    <property type="entry name" value="Thioredoxin_4"/>
    <property type="match status" value="1"/>
</dbReference>
<organism evidence="3 4">
    <name type="scientific">Novosphingobium piscinae</name>
    <dbReference type="NCBI Taxonomy" id="1507448"/>
    <lineage>
        <taxon>Bacteria</taxon>
        <taxon>Pseudomonadati</taxon>
        <taxon>Pseudomonadota</taxon>
        <taxon>Alphaproteobacteria</taxon>
        <taxon>Sphingomonadales</taxon>
        <taxon>Sphingomonadaceae</taxon>
        <taxon>Novosphingobium</taxon>
    </lineage>
</organism>
<feature type="signal peptide" evidence="1">
    <location>
        <begin position="1"/>
        <end position="25"/>
    </location>
</feature>
<evidence type="ECO:0000313" key="3">
    <source>
        <dbReference type="EMBL" id="MBC2668404.1"/>
    </source>
</evidence>
<name>A0A7X1FWS3_9SPHN</name>
<reference evidence="3 4" key="1">
    <citation type="submission" date="2020-08" db="EMBL/GenBank/DDBJ databases">
        <title>The genome sequence of type strain Novosphingobium piscinae KCTC 42194.</title>
        <authorList>
            <person name="Liu Y."/>
        </authorList>
    </citation>
    <scope>NUCLEOTIDE SEQUENCE [LARGE SCALE GENOMIC DNA]</scope>
    <source>
        <strain evidence="3 4">KCTC 42194</strain>
    </source>
</reference>
<comment type="caution">
    <text evidence="3">The sequence shown here is derived from an EMBL/GenBank/DDBJ whole genome shotgun (WGS) entry which is preliminary data.</text>
</comment>
<accession>A0A7X1FWS3</accession>
<keyword evidence="4" id="KW-1185">Reference proteome</keyword>